<evidence type="ECO:0000313" key="5">
    <source>
        <dbReference type="Proteomes" id="UP001190465"/>
    </source>
</evidence>
<keyword evidence="2" id="KW-1133">Transmembrane helix</keyword>
<keyword evidence="5" id="KW-1185">Reference proteome</keyword>
<evidence type="ECO:0000256" key="2">
    <source>
        <dbReference type="SAM" id="Phobius"/>
    </source>
</evidence>
<keyword evidence="2" id="KW-0812">Transmembrane</keyword>
<proteinExistence type="predicted"/>
<feature type="region of interest" description="Disordered" evidence="1">
    <location>
        <begin position="342"/>
        <end position="430"/>
    </location>
</feature>
<dbReference type="Pfam" id="PF08237">
    <property type="entry name" value="PE-PPE"/>
    <property type="match status" value="2"/>
</dbReference>
<accession>A0ABM9M1L1</accession>
<evidence type="ECO:0000256" key="1">
    <source>
        <dbReference type="SAM" id="MobiDB-lite"/>
    </source>
</evidence>
<reference evidence="4 5" key="1">
    <citation type="submission" date="2023-08" db="EMBL/GenBank/DDBJ databases">
        <authorList>
            <person name="Folkvardsen B D."/>
            <person name="Norman A."/>
        </authorList>
    </citation>
    <scope>NUCLEOTIDE SEQUENCE [LARGE SCALE GENOMIC DNA]</scope>
    <source>
        <strain evidence="4 5">Mu0053</strain>
    </source>
</reference>
<dbReference type="Proteomes" id="UP001190465">
    <property type="component" value="Chromosome"/>
</dbReference>
<dbReference type="InterPro" id="IPR013228">
    <property type="entry name" value="PE-PPE_C"/>
</dbReference>
<feature type="domain" description="PE-PPE" evidence="3">
    <location>
        <begin position="93"/>
        <end position="200"/>
    </location>
</feature>
<evidence type="ECO:0000259" key="3">
    <source>
        <dbReference type="Pfam" id="PF08237"/>
    </source>
</evidence>
<organism evidence="4 5">
    <name type="scientific">[Mycobacterium] burgundiense</name>
    <dbReference type="NCBI Taxonomy" id="3064286"/>
    <lineage>
        <taxon>Bacteria</taxon>
        <taxon>Bacillati</taxon>
        <taxon>Actinomycetota</taxon>
        <taxon>Actinomycetes</taxon>
        <taxon>Mycobacteriales</taxon>
        <taxon>Mycobacteriaceae</taxon>
        <taxon>Mycolicibacterium</taxon>
    </lineage>
</organism>
<gene>
    <name evidence="4" type="ORF">MU0053_003898</name>
</gene>
<protein>
    <submittedName>
        <fullName evidence="4">PE-PPE domain-containing protein</fullName>
    </submittedName>
</protein>
<feature type="transmembrane region" description="Helical" evidence="2">
    <location>
        <begin position="12"/>
        <end position="42"/>
    </location>
</feature>
<feature type="compositionally biased region" description="Basic and acidic residues" evidence="1">
    <location>
        <begin position="368"/>
        <end position="380"/>
    </location>
</feature>
<feature type="domain" description="PE-PPE" evidence="3">
    <location>
        <begin position="262"/>
        <end position="304"/>
    </location>
</feature>
<evidence type="ECO:0000313" key="4">
    <source>
        <dbReference type="EMBL" id="CAJ1508580.1"/>
    </source>
</evidence>
<sequence>MGGAERSSIGGTIGVGAAVVALTVTAPFATVAAPAVLAALIIEGSSTNPTGAGVEDFFRGKFTQDGADPTYVNFLTGPFGIWRALAQATRADPADPNTVLSSGWGAANASLLVSYLHATDPNNPLLTDTTWVLDNNVANPNGGFGTRYPVFAVIGVNPVPTPSNPGAVVISTAYEYDINGNAPKYVLNPVATANSLLAYADRRLTQADLVMPADAEGNIRGADCESTCQLDDETTVQRVGDVYTFTFVDGTVARVEKVDGVTYVGYRSPGLPLVKPLRDHGGAAGERIADAVEPALKATVDWGYPDNDPLAGPGTVERAGMLPSRAENRKFVRDFSDGVRAGIDTLRPDPAGQRNRPARTLFRTHGLVPRDDAATTERRTPPRPRPISAKRAVEKLTKAFGAPRSATKETSDDRRQRASDPAGAGQGTAE</sequence>
<dbReference type="RefSeq" id="WP_308479240.1">
    <property type="nucleotide sequence ID" value="NZ_OY726397.1"/>
</dbReference>
<name>A0ABM9M1L1_9MYCO</name>
<keyword evidence="2" id="KW-0472">Membrane</keyword>
<feature type="compositionally biased region" description="Basic and acidic residues" evidence="1">
    <location>
        <begin position="406"/>
        <end position="418"/>
    </location>
</feature>
<dbReference type="EMBL" id="OY726397">
    <property type="protein sequence ID" value="CAJ1508580.1"/>
    <property type="molecule type" value="Genomic_DNA"/>
</dbReference>